<dbReference type="EMBL" id="FMXN01000007">
    <property type="protein sequence ID" value="SDB37245.1"/>
    <property type="molecule type" value="Genomic_DNA"/>
</dbReference>
<dbReference type="SUPFAM" id="SSF56219">
    <property type="entry name" value="DNase I-like"/>
    <property type="match status" value="1"/>
</dbReference>
<keyword evidence="2" id="KW-0540">Nuclease</keyword>
<dbReference type="InterPro" id="IPR005135">
    <property type="entry name" value="Endo/exonuclease/phosphatase"/>
</dbReference>
<dbReference type="RefSeq" id="WP_092593147.1">
    <property type="nucleotide sequence ID" value="NZ_FMXN01000007.1"/>
</dbReference>
<dbReference type="GO" id="GO:0004527">
    <property type="term" value="F:exonuclease activity"/>
    <property type="evidence" value="ECO:0007669"/>
    <property type="project" value="UniProtKB-KW"/>
</dbReference>
<accession>A0A1G6CX44</accession>
<feature type="domain" description="Endonuclease/exonuclease/phosphatase" evidence="1">
    <location>
        <begin position="37"/>
        <end position="390"/>
    </location>
</feature>
<keyword evidence="2" id="KW-0255">Endonuclease</keyword>
<dbReference type="InterPro" id="IPR036691">
    <property type="entry name" value="Endo/exonu/phosph_ase_sf"/>
</dbReference>
<dbReference type="OrthoDB" id="292013at2"/>
<dbReference type="PROSITE" id="PS51257">
    <property type="entry name" value="PROKAR_LIPOPROTEIN"/>
    <property type="match status" value="1"/>
</dbReference>
<gene>
    <name evidence="2" type="ORF">SAMN02927930_01424</name>
</gene>
<name>A0A1G6CX44_9GAMM</name>
<keyword evidence="3" id="KW-1185">Reference proteome</keyword>
<dbReference type="GO" id="GO:0004519">
    <property type="term" value="F:endonuclease activity"/>
    <property type="evidence" value="ECO:0007669"/>
    <property type="project" value="UniProtKB-KW"/>
</dbReference>
<organism evidence="2 3">
    <name type="scientific">Pseudidiomarina indica</name>
    <dbReference type="NCBI Taxonomy" id="1159017"/>
    <lineage>
        <taxon>Bacteria</taxon>
        <taxon>Pseudomonadati</taxon>
        <taxon>Pseudomonadota</taxon>
        <taxon>Gammaproteobacteria</taxon>
        <taxon>Alteromonadales</taxon>
        <taxon>Idiomarinaceae</taxon>
        <taxon>Pseudidiomarina</taxon>
    </lineage>
</organism>
<proteinExistence type="predicted"/>
<evidence type="ECO:0000313" key="2">
    <source>
        <dbReference type="EMBL" id="SDB37245.1"/>
    </source>
</evidence>
<protein>
    <submittedName>
        <fullName evidence="2">Endonuclease/Exonuclease/phosphatase family protein</fullName>
    </submittedName>
</protein>
<reference evidence="3" key="1">
    <citation type="submission" date="2016-10" db="EMBL/GenBank/DDBJ databases">
        <authorList>
            <person name="Varghese N."/>
            <person name="Submissions S."/>
        </authorList>
    </citation>
    <scope>NUCLEOTIDE SEQUENCE [LARGE SCALE GENOMIC DNA]</scope>
    <source>
        <strain evidence="3">CGMCC 1.10824</strain>
    </source>
</reference>
<keyword evidence="2" id="KW-0269">Exonuclease</keyword>
<dbReference type="AlphaFoldDB" id="A0A1G6CX44"/>
<keyword evidence="2" id="KW-0378">Hydrolase</keyword>
<evidence type="ECO:0000313" key="3">
    <source>
        <dbReference type="Proteomes" id="UP000199626"/>
    </source>
</evidence>
<dbReference type="Proteomes" id="UP000199626">
    <property type="component" value="Unassembled WGS sequence"/>
</dbReference>
<dbReference type="Pfam" id="PF03372">
    <property type="entry name" value="Exo_endo_phos"/>
    <property type="match status" value="1"/>
</dbReference>
<evidence type="ECO:0000259" key="1">
    <source>
        <dbReference type="Pfam" id="PF03372"/>
    </source>
</evidence>
<dbReference type="STRING" id="1159017.SAMN02927930_01424"/>
<sequence length="400" mass="44559">MNLRLTLALSAIALTLVGCDMPPKKDHLVEPVALRVATFNVSMDASNYLPYDQLQAQGAQALSTALADQHPQIQAIAEIIQHVRPDILVLNEFDYLPEERGINVFMRDYLQQSQRGESPIEYPYVYLAPVNTGVASPYDLNGDGLAQGVGDDAWGFGWYPGQYGMAILSKYPIVAEQARTFQNFKWKDMPGALAPVNPHTNEPFYSADIWQEFPLSSKSHWDVPVQVGGHQLHVLVSHPTPPVFDGEEDRNGRRNFDEIRFWADYINPLLSSYIYDDQGQHGGLGEQRAFVIAGDLNASVESADNVPGAIEQLLEHPLIDARDIPTSRGGALHTPDNPLAATHTASWRKRVDYVLPSVHGMEVIQSGVFWPTPDEPKAHLVENREASSDHRLVWIDIQLK</sequence>
<dbReference type="Gene3D" id="3.60.10.10">
    <property type="entry name" value="Endonuclease/exonuclease/phosphatase"/>
    <property type="match status" value="1"/>
</dbReference>